<evidence type="ECO:0000256" key="1">
    <source>
        <dbReference type="ARBA" id="ARBA00022670"/>
    </source>
</evidence>
<evidence type="ECO:0000313" key="3">
    <source>
        <dbReference type="EMBL" id="CAD6229446.1"/>
    </source>
</evidence>
<dbReference type="GO" id="GO:0005576">
    <property type="term" value="C:extracellular region"/>
    <property type="evidence" value="ECO:0007669"/>
    <property type="project" value="TreeGrafter"/>
</dbReference>
<dbReference type="AlphaFoldDB" id="A0A811NSL9"/>
<dbReference type="OrthoDB" id="595818at2759"/>
<proteinExistence type="predicted"/>
<protein>
    <recommendedName>
        <fullName evidence="5">Xylanase inhibitor C-terminal domain-containing protein</fullName>
    </recommendedName>
</protein>
<gene>
    <name evidence="3" type="ORF">NCGR_LOCUS19998</name>
</gene>
<dbReference type="PANTHER" id="PTHR47967:SF96">
    <property type="entry name" value="OS08G0207800 PROTEIN"/>
    <property type="match status" value="1"/>
</dbReference>
<dbReference type="GO" id="GO:0006508">
    <property type="term" value="P:proteolysis"/>
    <property type="evidence" value="ECO:0007669"/>
    <property type="project" value="UniProtKB-KW"/>
</dbReference>
<keyword evidence="2" id="KW-0378">Hydrolase</keyword>
<dbReference type="Gene3D" id="2.40.70.10">
    <property type="entry name" value="Acid Proteases"/>
    <property type="match status" value="1"/>
</dbReference>
<evidence type="ECO:0000313" key="4">
    <source>
        <dbReference type="Proteomes" id="UP000604825"/>
    </source>
</evidence>
<dbReference type="SUPFAM" id="SSF50630">
    <property type="entry name" value="Acid proteases"/>
    <property type="match status" value="1"/>
</dbReference>
<sequence length="375" mass="41334">MVKFGHQLQAGSFIFMPGFCIVNSAPRSASSSFKSLDCRSFRLLAAPANYQFCSSPHDMFSQFSPTLRMSIAALTFIVLLFITGGGDSAVHEQVAAPPSGSGKPSFKGGFSLPIIHRNDPRSPIRDPTVTTLDLFKEEIQLALSPMPADDALASDACPSPFPPWSLSCAAPHRWFSRPHLFECSPCYACARGHYPLYNPSKSSTFRSVFCDDPLSGREDGDQALSYLRFGSQAQLLGKRIPFWKFEDGYKVYLNRVTYQHGNRLTQQQPVPIFPGDEANAKSKAKMVVASGTMGLWLPDYIFYPLLKKIEVDISLTRVLFDDNPNAYCYIGDMADAEQVSVTLGFVGGAEMLLSGDSLFFEYNGNLICLGATRQF</sequence>
<dbReference type="GO" id="GO:0008233">
    <property type="term" value="F:peptidase activity"/>
    <property type="evidence" value="ECO:0007669"/>
    <property type="project" value="UniProtKB-KW"/>
</dbReference>
<keyword evidence="1" id="KW-0645">Protease</keyword>
<comment type="caution">
    <text evidence="3">The sequence shown here is derived from an EMBL/GenBank/DDBJ whole genome shotgun (WGS) entry which is preliminary data.</text>
</comment>
<evidence type="ECO:0008006" key="5">
    <source>
        <dbReference type="Google" id="ProtNLM"/>
    </source>
</evidence>
<reference evidence="3" key="1">
    <citation type="submission" date="2020-10" db="EMBL/GenBank/DDBJ databases">
        <authorList>
            <person name="Han B."/>
            <person name="Lu T."/>
            <person name="Zhao Q."/>
            <person name="Huang X."/>
            <person name="Zhao Y."/>
        </authorList>
    </citation>
    <scope>NUCLEOTIDE SEQUENCE</scope>
</reference>
<dbReference type="Proteomes" id="UP000604825">
    <property type="component" value="Unassembled WGS sequence"/>
</dbReference>
<keyword evidence="4" id="KW-1185">Reference proteome</keyword>
<accession>A0A811NSL9</accession>
<dbReference type="EMBL" id="CAJGYO010000005">
    <property type="protein sequence ID" value="CAD6229446.1"/>
    <property type="molecule type" value="Genomic_DNA"/>
</dbReference>
<dbReference type="InterPro" id="IPR021109">
    <property type="entry name" value="Peptidase_aspartic_dom_sf"/>
</dbReference>
<dbReference type="PANTHER" id="PTHR47967">
    <property type="entry name" value="OS07G0603500 PROTEIN-RELATED"/>
    <property type="match status" value="1"/>
</dbReference>
<organism evidence="3 4">
    <name type="scientific">Miscanthus lutarioriparius</name>
    <dbReference type="NCBI Taxonomy" id="422564"/>
    <lineage>
        <taxon>Eukaryota</taxon>
        <taxon>Viridiplantae</taxon>
        <taxon>Streptophyta</taxon>
        <taxon>Embryophyta</taxon>
        <taxon>Tracheophyta</taxon>
        <taxon>Spermatophyta</taxon>
        <taxon>Magnoliopsida</taxon>
        <taxon>Liliopsida</taxon>
        <taxon>Poales</taxon>
        <taxon>Poaceae</taxon>
        <taxon>PACMAD clade</taxon>
        <taxon>Panicoideae</taxon>
        <taxon>Andropogonodae</taxon>
        <taxon>Andropogoneae</taxon>
        <taxon>Saccharinae</taxon>
        <taxon>Miscanthus</taxon>
    </lineage>
</organism>
<dbReference type="InterPro" id="IPR051708">
    <property type="entry name" value="Plant_Aspart_Prot_A1"/>
</dbReference>
<evidence type="ECO:0000256" key="2">
    <source>
        <dbReference type="ARBA" id="ARBA00022801"/>
    </source>
</evidence>
<name>A0A811NSL9_9POAL</name>